<feature type="region of interest" description="Disordered" evidence="1">
    <location>
        <begin position="1"/>
        <end position="21"/>
    </location>
</feature>
<reference evidence="2 3" key="1">
    <citation type="journal article" date="2013" name="Mar. Genomics">
        <title>Expression of sulfatases in Rhodopirellula baltica and the diversity of sulfatases in the genus Rhodopirellula.</title>
        <authorList>
            <person name="Wegner C.E."/>
            <person name="Richter-Heitmann T."/>
            <person name="Klindworth A."/>
            <person name="Klockow C."/>
            <person name="Richter M."/>
            <person name="Achstetter T."/>
            <person name="Glockner F.O."/>
            <person name="Harder J."/>
        </authorList>
    </citation>
    <scope>NUCLEOTIDE SEQUENCE [LARGE SCALE GENOMIC DNA]</scope>
    <source>
        <strain evidence="2 3">WH47</strain>
    </source>
</reference>
<dbReference type="Proteomes" id="UP000006222">
    <property type="component" value="Unassembled WGS sequence"/>
</dbReference>
<protein>
    <submittedName>
        <fullName evidence="2">Uncharacterized protein</fullName>
    </submittedName>
</protein>
<evidence type="ECO:0000256" key="1">
    <source>
        <dbReference type="SAM" id="MobiDB-lite"/>
    </source>
</evidence>
<name>F2ATD7_RHOBT</name>
<sequence>MSRAAFARPHENLPPAESYVDSIREQGHRPRVFERADVSCQNGPGPRRARARFLSGVRGLR</sequence>
<dbReference type="EMBL" id="AFAR01000165">
    <property type="protein sequence ID" value="EGF27063.1"/>
    <property type="molecule type" value="Genomic_DNA"/>
</dbReference>
<evidence type="ECO:0000313" key="2">
    <source>
        <dbReference type="EMBL" id="EGF27063.1"/>
    </source>
</evidence>
<proteinExistence type="predicted"/>
<gene>
    <name evidence="2" type="ORF">RBWH47_04121</name>
</gene>
<accession>F2ATD7</accession>
<organism evidence="2 3">
    <name type="scientific">Rhodopirellula baltica WH47</name>
    <dbReference type="NCBI Taxonomy" id="991778"/>
    <lineage>
        <taxon>Bacteria</taxon>
        <taxon>Pseudomonadati</taxon>
        <taxon>Planctomycetota</taxon>
        <taxon>Planctomycetia</taxon>
        <taxon>Pirellulales</taxon>
        <taxon>Pirellulaceae</taxon>
        <taxon>Rhodopirellula</taxon>
    </lineage>
</organism>
<evidence type="ECO:0000313" key="3">
    <source>
        <dbReference type="Proteomes" id="UP000006222"/>
    </source>
</evidence>
<dbReference type="AlphaFoldDB" id="F2ATD7"/>
<comment type="caution">
    <text evidence="2">The sequence shown here is derived from an EMBL/GenBank/DDBJ whole genome shotgun (WGS) entry which is preliminary data.</text>
</comment>
<dbReference type="PATRIC" id="fig|991778.3.peg.3166"/>
<feature type="region of interest" description="Disordered" evidence="1">
    <location>
        <begin position="37"/>
        <end position="61"/>
    </location>
</feature>